<evidence type="ECO:0000313" key="15">
    <source>
        <dbReference type="EMBL" id="PTQ36677.1"/>
    </source>
</evidence>
<reference evidence="16" key="1">
    <citation type="journal article" date="2017" name="Cell">
        <title>Insights into land plant evolution garnered from the Marchantia polymorpha genome.</title>
        <authorList>
            <person name="Bowman J.L."/>
            <person name="Kohchi T."/>
            <person name="Yamato K.T."/>
            <person name="Jenkins J."/>
            <person name="Shu S."/>
            <person name="Ishizaki K."/>
            <person name="Yamaoka S."/>
            <person name="Nishihama R."/>
            <person name="Nakamura Y."/>
            <person name="Berger F."/>
            <person name="Adam C."/>
            <person name="Aki S.S."/>
            <person name="Althoff F."/>
            <person name="Araki T."/>
            <person name="Arteaga-Vazquez M.A."/>
            <person name="Balasubrmanian S."/>
            <person name="Barry K."/>
            <person name="Bauer D."/>
            <person name="Boehm C.R."/>
            <person name="Briginshaw L."/>
            <person name="Caballero-Perez J."/>
            <person name="Catarino B."/>
            <person name="Chen F."/>
            <person name="Chiyoda S."/>
            <person name="Chovatia M."/>
            <person name="Davies K.M."/>
            <person name="Delmans M."/>
            <person name="Demura T."/>
            <person name="Dierschke T."/>
            <person name="Dolan L."/>
            <person name="Dorantes-Acosta A.E."/>
            <person name="Eklund D.M."/>
            <person name="Florent S.N."/>
            <person name="Flores-Sandoval E."/>
            <person name="Fujiyama A."/>
            <person name="Fukuzawa H."/>
            <person name="Galik B."/>
            <person name="Grimanelli D."/>
            <person name="Grimwood J."/>
            <person name="Grossniklaus U."/>
            <person name="Hamada T."/>
            <person name="Haseloff J."/>
            <person name="Hetherington A.J."/>
            <person name="Higo A."/>
            <person name="Hirakawa Y."/>
            <person name="Hundley H.N."/>
            <person name="Ikeda Y."/>
            <person name="Inoue K."/>
            <person name="Inoue S.I."/>
            <person name="Ishida S."/>
            <person name="Jia Q."/>
            <person name="Kakita M."/>
            <person name="Kanazawa T."/>
            <person name="Kawai Y."/>
            <person name="Kawashima T."/>
            <person name="Kennedy M."/>
            <person name="Kinose K."/>
            <person name="Kinoshita T."/>
            <person name="Kohara Y."/>
            <person name="Koide E."/>
            <person name="Komatsu K."/>
            <person name="Kopischke S."/>
            <person name="Kubo M."/>
            <person name="Kyozuka J."/>
            <person name="Lagercrantz U."/>
            <person name="Lin S.S."/>
            <person name="Lindquist E."/>
            <person name="Lipzen A.M."/>
            <person name="Lu C.W."/>
            <person name="De Luna E."/>
            <person name="Martienssen R.A."/>
            <person name="Minamino N."/>
            <person name="Mizutani M."/>
            <person name="Mizutani M."/>
            <person name="Mochizuki N."/>
            <person name="Monte I."/>
            <person name="Mosher R."/>
            <person name="Nagasaki H."/>
            <person name="Nakagami H."/>
            <person name="Naramoto S."/>
            <person name="Nishitani K."/>
            <person name="Ohtani M."/>
            <person name="Okamoto T."/>
            <person name="Okumura M."/>
            <person name="Phillips J."/>
            <person name="Pollak B."/>
            <person name="Reinders A."/>
            <person name="Rovekamp M."/>
            <person name="Sano R."/>
            <person name="Sawa S."/>
            <person name="Schmid M.W."/>
            <person name="Shirakawa M."/>
            <person name="Solano R."/>
            <person name="Spunde A."/>
            <person name="Suetsugu N."/>
            <person name="Sugano S."/>
            <person name="Sugiyama A."/>
            <person name="Sun R."/>
            <person name="Suzuki Y."/>
            <person name="Takenaka M."/>
            <person name="Takezawa D."/>
            <person name="Tomogane H."/>
            <person name="Tsuzuki M."/>
            <person name="Ueda T."/>
            <person name="Umeda M."/>
            <person name="Ward J.M."/>
            <person name="Watanabe Y."/>
            <person name="Yazaki K."/>
            <person name="Yokoyama R."/>
            <person name="Yoshitake Y."/>
            <person name="Yotsui I."/>
            <person name="Zachgo S."/>
            <person name="Schmutz J."/>
        </authorList>
    </citation>
    <scope>NUCLEOTIDE SEQUENCE [LARGE SCALE GENOMIC DNA]</scope>
    <source>
        <strain evidence="16">Tak-1</strain>
    </source>
</reference>
<evidence type="ECO:0000256" key="12">
    <source>
        <dbReference type="PROSITE-ProRule" id="PRU00175"/>
    </source>
</evidence>
<organism evidence="15 16">
    <name type="scientific">Marchantia polymorpha</name>
    <name type="common">Common liverwort</name>
    <name type="synonym">Marchantia aquatica</name>
    <dbReference type="NCBI Taxonomy" id="3197"/>
    <lineage>
        <taxon>Eukaryota</taxon>
        <taxon>Viridiplantae</taxon>
        <taxon>Streptophyta</taxon>
        <taxon>Embryophyta</taxon>
        <taxon>Marchantiophyta</taxon>
        <taxon>Marchantiopsida</taxon>
        <taxon>Marchantiidae</taxon>
        <taxon>Marchantiales</taxon>
        <taxon>Marchantiaceae</taxon>
        <taxon>Marchantia</taxon>
    </lineage>
</organism>
<dbReference type="InterPro" id="IPR038896">
    <property type="entry name" value="RNF170"/>
</dbReference>
<name>A0A2R6WS46_MARPO</name>
<evidence type="ECO:0000256" key="7">
    <source>
        <dbReference type="ARBA" id="ARBA00022833"/>
    </source>
</evidence>
<dbReference type="PANTHER" id="PTHR22894">
    <property type="entry name" value="RING-TYPE DOMAIN-CONTAINING PROTEIN"/>
    <property type="match status" value="1"/>
</dbReference>
<feature type="domain" description="RING-type" evidence="14">
    <location>
        <begin position="83"/>
        <end position="126"/>
    </location>
</feature>
<keyword evidence="5 12" id="KW-0863">Zinc-finger</keyword>
<dbReference type="EMBL" id="KZ772734">
    <property type="protein sequence ID" value="PTQ36675.1"/>
    <property type="molecule type" value="Genomic_DNA"/>
</dbReference>
<feature type="transmembrane region" description="Helical" evidence="13">
    <location>
        <begin position="224"/>
        <end position="246"/>
    </location>
</feature>
<keyword evidence="9 13" id="KW-0472">Membrane</keyword>
<dbReference type="InterPro" id="IPR013083">
    <property type="entry name" value="Znf_RING/FYVE/PHD"/>
</dbReference>
<dbReference type="AlphaFoldDB" id="A0A2R6WS46"/>
<keyword evidence="8 13" id="KW-1133">Transmembrane helix</keyword>
<dbReference type="Pfam" id="PF06803">
    <property type="entry name" value="DUF1232"/>
    <property type="match status" value="1"/>
</dbReference>
<dbReference type="PROSITE" id="PS00518">
    <property type="entry name" value="ZF_RING_1"/>
    <property type="match status" value="1"/>
</dbReference>
<evidence type="ECO:0000256" key="4">
    <source>
        <dbReference type="ARBA" id="ARBA00022723"/>
    </source>
</evidence>
<evidence type="ECO:0000256" key="1">
    <source>
        <dbReference type="ARBA" id="ARBA00004477"/>
    </source>
</evidence>
<dbReference type="GO" id="GO:0008270">
    <property type="term" value="F:zinc ion binding"/>
    <property type="evidence" value="ECO:0007669"/>
    <property type="project" value="UniProtKB-KW"/>
</dbReference>
<gene>
    <name evidence="15" type="ORF">MARPO_0062s0090</name>
</gene>
<dbReference type="CDD" id="cd16539">
    <property type="entry name" value="RING-HC_RNF113A_B"/>
    <property type="match status" value="1"/>
</dbReference>
<dbReference type="InterPro" id="IPR010652">
    <property type="entry name" value="DUF1232"/>
</dbReference>
<proteinExistence type="predicted"/>
<evidence type="ECO:0000256" key="9">
    <source>
        <dbReference type="ARBA" id="ARBA00023136"/>
    </source>
</evidence>
<dbReference type="PANTHER" id="PTHR22894:SF5">
    <property type="entry name" value="RING-TYPE DOMAIN-CONTAINING PROTEIN"/>
    <property type="match status" value="1"/>
</dbReference>
<evidence type="ECO:0000256" key="10">
    <source>
        <dbReference type="ARBA" id="ARBA00030110"/>
    </source>
</evidence>
<keyword evidence="7" id="KW-0862">Zinc</keyword>
<keyword evidence="6" id="KW-0256">Endoplasmic reticulum</keyword>
<reference evidence="15" key="2">
    <citation type="submission" date="2017-12" db="EMBL/GenBank/DDBJ databases">
        <title>WGS assembly of Marchantia polymorpha.</title>
        <authorList>
            <person name="Bowman J.L."/>
            <person name="Kohchi T."/>
            <person name="Yamato K.T."/>
            <person name="Jenkins J."/>
            <person name="Shu S."/>
            <person name="Ishizaki K."/>
            <person name="Yamaoka S."/>
            <person name="Nishihama R."/>
            <person name="Nakamura Y."/>
            <person name="Berger F."/>
            <person name="Adam C."/>
            <person name="Aki S.S."/>
            <person name="Althoff F."/>
            <person name="Araki T."/>
            <person name="Arteaga-Vazquez M.A."/>
            <person name="Balasubrmanian S."/>
            <person name="Bauer D."/>
            <person name="Boehm C.R."/>
            <person name="Briginshaw L."/>
            <person name="Caballero-Perez J."/>
            <person name="Catarino B."/>
            <person name="Chen F."/>
            <person name="Chiyoda S."/>
            <person name="Chovatia M."/>
            <person name="Davies K.M."/>
            <person name="Delmans M."/>
            <person name="Demura T."/>
            <person name="Dierschke T."/>
            <person name="Dolan L."/>
            <person name="Dorantes-Acosta A.E."/>
            <person name="Eklund D.M."/>
            <person name="Florent S.N."/>
            <person name="Flores-Sandoval E."/>
            <person name="Fujiyama A."/>
            <person name="Fukuzawa H."/>
            <person name="Galik B."/>
            <person name="Grimanelli D."/>
            <person name="Grimwood J."/>
            <person name="Grossniklaus U."/>
            <person name="Hamada T."/>
            <person name="Haseloff J."/>
            <person name="Hetherington A.J."/>
            <person name="Higo A."/>
            <person name="Hirakawa Y."/>
            <person name="Hundley H.N."/>
            <person name="Ikeda Y."/>
            <person name="Inoue K."/>
            <person name="Inoue S."/>
            <person name="Ishida S."/>
            <person name="Jia Q."/>
            <person name="Kakita M."/>
            <person name="Kanazawa T."/>
            <person name="Kawai Y."/>
            <person name="Kawashima T."/>
            <person name="Kennedy M."/>
            <person name="Kinose K."/>
            <person name="Kinoshita T."/>
            <person name="Kohara Y."/>
            <person name="Koide E."/>
            <person name="Komatsu K."/>
            <person name="Kopischke S."/>
            <person name="Kubo M."/>
            <person name="Kyozuka J."/>
            <person name="Lagercrantz U."/>
            <person name="Lin S.S."/>
            <person name="Lindquist E."/>
            <person name="Lipzen A.M."/>
            <person name="Lu C."/>
            <person name="Luna E.D."/>
            <person name="Martienssen R.A."/>
            <person name="Minamino N."/>
            <person name="Mizutani M."/>
            <person name="Mizutani M."/>
            <person name="Mochizuki N."/>
            <person name="Monte I."/>
            <person name="Mosher R."/>
            <person name="Nagasaki H."/>
            <person name="Nakagami H."/>
            <person name="Naramoto S."/>
            <person name="Nishitani K."/>
            <person name="Ohtani M."/>
            <person name="Okamoto T."/>
            <person name="Okumura M."/>
            <person name="Phillips J."/>
            <person name="Pollak B."/>
            <person name="Reinders A."/>
            <person name="Roevekamp M."/>
            <person name="Sano R."/>
            <person name="Sawa S."/>
            <person name="Schmid M.W."/>
            <person name="Shirakawa M."/>
            <person name="Solano R."/>
            <person name="Spunde A."/>
            <person name="Suetsugu N."/>
            <person name="Sugano S."/>
            <person name="Sugiyama A."/>
            <person name="Sun R."/>
            <person name="Suzuki Y."/>
            <person name="Takenaka M."/>
            <person name="Takezawa D."/>
            <person name="Tomogane H."/>
            <person name="Tsuzuki M."/>
            <person name="Ueda T."/>
            <person name="Umeda M."/>
            <person name="Ward J.M."/>
            <person name="Watanabe Y."/>
            <person name="Yazaki K."/>
            <person name="Yokoyama R."/>
            <person name="Yoshitake Y."/>
            <person name="Yotsui I."/>
            <person name="Zachgo S."/>
            <person name="Schmutz J."/>
        </authorList>
    </citation>
    <scope>NUCLEOTIDE SEQUENCE [LARGE SCALE GENOMIC DNA]</scope>
    <source>
        <strain evidence="15">Tak-1</strain>
    </source>
</reference>
<keyword evidence="16" id="KW-1185">Reference proteome</keyword>
<evidence type="ECO:0000256" key="3">
    <source>
        <dbReference type="ARBA" id="ARBA00022692"/>
    </source>
</evidence>
<evidence type="ECO:0000313" key="16">
    <source>
        <dbReference type="Proteomes" id="UP000244005"/>
    </source>
</evidence>
<dbReference type="SUPFAM" id="SSF57850">
    <property type="entry name" value="RING/U-box"/>
    <property type="match status" value="1"/>
</dbReference>
<dbReference type="InterPro" id="IPR017907">
    <property type="entry name" value="Znf_RING_CS"/>
</dbReference>
<dbReference type="PROSITE" id="PS50089">
    <property type="entry name" value="ZF_RING_2"/>
    <property type="match status" value="1"/>
</dbReference>
<comment type="subcellular location">
    <subcellularLocation>
        <location evidence="1">Endoplasmic reticulum membrane</location>
        <topology evidence="1">Multi-pass membrane protein</topology>
    </subcellularLocation>
</comment>
<dbReference type="Proteomes" id="UP000244005">
    <property type="component" value="Unassembled WGS sequence"/>
</dbReference>
<dbReference type="Gramene" id="Mp7g04350.1">
    <property type="protein sequence ID" value="Mp7g04350.1.cds"/>
    <property type="gene ID" value="Mp7g04350"/>
</dbReference>
<dbReference type="GO" id="GO:0061630">
    <property type="term" value="F:ubiquitin protein ligase activity"/>
    <property type="evidence" value="ECO:0007669"/>
    <property type="project" value="InterPro"/>
</dbReference>
<dbReference type="Gene3D" id="3.30.40.10">
    <property type="entry name" value="Zinc/RING finger domain, C3HC4 (zinc finger)"/>
    <property type="match status" value="1"/>
</dbReference>
<dbReference type="OrthoDB" id="9049620at2759"/>
<dbReference type="InterPro" id="IPR027370">
    <property type="entry name" value="Znf-RING_euk"/>
</dbReference>
<dbReference type="GO" id="GO:0005789">
    <property type="term" value="C:endoplasmic reticulum membrane"/>
    <property type="evidence" value="ECO:0007669"/>
    <property type="project" value="UniProtKB-SubCell"/>
</dbReference>
<protein>
    <recommendedName>
        <fullName evidence="2">E3 ubiquitin-protein ligase RNF170</fullName>
    </recommendedName>
    <alternativeName>
        <fullName evidence="11">RING finger protein 170</fullName>
    </alternativeName>
    <alternativeName>
        <fullName evidence="10">RING-type E3 ubiquitin transferase RNF170</fullName>
    </alternativeName>
</protein>
<evidence type="ECO:0000256" key="2">
    <source>
        <dbReference type="ARBA" id="ARBA00014068"/>
    </source>
</evidence>
<dbReference type="InterPro" id="IPR001841">
    <property type="entry name" value="Znf_RING"/>
</dbReference>
<evidence type="ECO:0000259" key="14">
    <source>
        <dbReference type="PROSITE" id="PS50089"/>
    </source>
</evidence>
<sequence length="262" mass="29460">MPFIEGVGDELVYAALVAAPVVFICRCSLGHPITWLKHGAFLVRKWVSGVWSSLRGQRGGRGTADSGRGYARHMEAPADNDCCSICHDNYTLPVQANCAHWFCGECILRVWQHTSALQPCKCPICRRPITLFIPSEVDPHVQTEEPPNSDMIMSDIAKYNRIFGGGVVSIFQRVRDMPLLLRRLVRELMDPQRAIHLIHRTPILFYLLFLAFYVFSPLDIIPEGIVGLVGLLDDLLVLVIVLFYLAMLYRSTLLLHHGGHAQ</sequence>
<evidence type="ECO:0000256" key="11">
    <source>
        <dbReference type="ARBA" id="ARBA00031107"/>
    </source>
</evidence>
<dbReference type="SMART" id="SM00184">
    <property type="entry name" value="RING"/>
    <property type="match status" value="1"/>
</dbReference>
<accession>A0A2R6WS46</accession>
<dbReference type="Gramene" id="Mp7g04350.2">
    <property type="protein sequence ID" value="Mp7g04350.2.cds"/>
    <property type="gene ID" value="Mp7g04350"/>
</dbReference>
<feature type="transmembrane region" description="Helical" evidence="13">
    <location>
        <begin position="197"/>
        <end position="218"/>
    </location>
</feature>
<dbReference type="Pfam" id="PF13445">
    <property type="entry name" value="zf-RING_UBOX"/>
    <property type="match status" value="1"/>
</dbReference>
<keyword evidence="4" id="KW-0479">Metal-binding</keyword>
<keyword evidence="3 13" id="KW-0812">Transmembrane</keyword>
<evidence type="ECO:0000256" key="13">
    <source>
        <dbReference type="SAM" id="Phobius"/>
    </source>
</evidence>
<evidence type="ECO:0000256" key="5">
    <source>
        <dbReference type="ARBA" id="ARBA00022771"/>
    </source>
</evidence>
<evidence type="ECO:0000256" key="8">
    <source>
        <dbReference type="ARBA" id="ARBA00022989"/>
    </source>
</evidence>
<evidence type="ECO:0000256" key="6">
    <source>
        <dbReference type="ARBA" id="ARBA00022824"/>
    </source>
</evidence>
<dbReference type="EMBL" id="KZ772734">
    <property type="protein sequence ID" value="PTQ36677.1"/>
    <property type="molecule type" value="Genomic_DNA"/>
</dbReference>